<dbReference type="EMBL" id="CP144690">
    <property type="protein sequence ID" value="WVY90813.1"/>
    <property type="molecule type" value="Genomic_DNA"/>
</dbReference>
<organism evidence="1 2">
    <name type="scientific">Vigna mungo</name>
    <name type="common">Black gram</name>
    <name type="synonym">Phaseolus mungo</name>
    <dbReference type="NCBI Taxonomy" id="3915"/>
    <lineage>
        <taxon>Eukaryota</taxon>
        <taxon>Viridiplantae</taxon>
        <taxon>Streptophyta</taxon>
        <taxon>Embryophyta</taxon>
        <taxon>Tracheophyta</taxon>
        <taxon>Spermatophyta</taxon>
        <taxon>Magnoliopsida</taxon>
        <taxon>eudicotyledons</taxon>
        <taxon>Gunneridae</taxon>
        <taxon>Pentapetalae</taxon>
        <taxon>rosids</taxon>
        <taxon>fabids</taxon>
        <taxon>Fabales</taxon>
        <taxon>Fabaceae</taxon>
        <taxon>Papilionoideae</taxon>
        <taxon>50 kb inversion clade</taxon>
        <taxon>NPAAA clade</taxon>
        <taxon>indigoferoid/millettioid clade</taxon>
        <taxon>Phaseoleae</taxon>
        <taxon>Vigna</taxon>
    </lineage>
</organism>
<keyword evidence="2" id="KW-1185">Reference proteome</keyword>
<dbReference type="AlphaFoldDB" id="A0AAQ3RCK9"/>
<name>A0AAQ3RCK9_VIGMU</name>
<reference evidence="1 2" key="1">
    <citation type="journal article" date="2023" name="Life. Sci Alliance">
        <title>Evolutionary insights into 3D genome organization and epigenetic landscape of Vigna mungo.</title>
        <authorList>
            <person name="Junaid A."/>
            <person name="Singh B."/>
            <person name="Bhatia S."/>
        </authorList>
    </citation>
    <scope>NUCLEOTIDE SEQUENCE [LARGE SCALE GENOMIC DNA]</scope>
    <source>
        <strain evidence="1">Urdbean</strain>
    </source>
</reference>
<evidence type="ECO:0000313" key="2">
    <source>
        <dbReference type="Proteomes" id="UP001374535"/>
    </source>
</evidence>
<proteinExistence type="predicted"/>
<gene>
    <name evidence="1" type="ORF">V8G54_036327</name>
</gene>
<protein>
    <submittedName>
        <fullName evidence="1">Uncharacterized protein</fullName>
    </submittedName>
</protein>
<accession>A0AAQ3RCK9</accession>
<evidence type="ECO:0000313" key="1">
    <source>
        <dbReference type="EMBL" id="WVY90813.1"/>
    </source>
</evidence>
<dbReference type="Proteomes" id="UP001374535">
    <property type="component" value="Chromosome 11"/>
</dbReference>
<sequence length="128" mass="14407">MMMENEDGEYGLSVMIENGGDDFLMEDEFSWRCFVSEIEVLMEELNFLRFVGQYVLGDDDFGLGVVRVRGVEGGESMGVCAMRDEVWPAKKGSVLCESILLGHEVNLWDDSLSGVLGDQRRKKMVRIG</sequence>